<evidence type="ECO:0000256" key="1">
    <source>
        <dbReference type="ARBA" id="ARBA00004123"/>
    </source>
</evidence>
<keyword evidence="4" id="KW-0862">Zinc</keyword>
<evidence type="ECO:0000256" key="5">
    <source>
        <dbReference type="ARBA" id="ARBA00023015"/>
    </source>
</evidence>
<accession>A0ABM4X974</accession>
<sequence>MERNSARGNSGGRSMKEMNNNNNSHKKNAGCYKVKNPPWDFLNDCNGTEEADLLGLFSWPPRSYSCSFCKREFRSAQALGGHMNVHRRDRARLRQSPPRDGQYSLLNLNLEPNPNFSTFNTNPSPSARCPLMPSTYPSPIPPPVSTISTTPPATVTGMRKWGDKAGGGVHQLSHSYPKDQDLMKSKATKRLLELHEKEGSLLKRGDIVKLELEIGLVGEAKQDLDLELRLGYT</sequence>
<feature type="domain" description="C2H2-type" evidence="10">
    <location>
        <begin position="64"/>
        <end position="91"/>
    </location>
</feature>
<evidence type="ECO:0000313" key="11">
    <source>
        <dbReference type="Proteomes" id="UP001652660"/>
    </source>
</evidence>
<dbReference type="PROSITE" id="PS00028">
    <property type="entry name" value="ZINC_FINGER_C2H2_1"/>
    <property type="match status" value="1"/>
</dbReference>
<dbReference type="PANTHER" id="PTHR45801">
    <property type="entry name" value="OS07G0101800 PROTEIN"/>
    <property type="match status" value="1"/>
</dbReference>
<dbReference type="SMART" id="SM00355">
    <property type="entry name" value="ZnF_C2H2"/>
    <property type="match status" value="1"/>
</dbReference>
<dbReference type="Gene3D" id="3.30.160.60">
    <property type="entry name" value="Classic Zinc Finger"/>
    <property type="match status" value="1"/>
</dbReference>
<evidence type="ECO:0000256" key="3">
    <source>
        <dbReference type="ARBA" id="ARBA00022771"/>
    </source>
</evidence>
<keyword evidence="6" id="KW-0804">Transcription</keyword>
<name>A0ABM4X974_COFAR</name>
<dbReference type="Pfam" id="PF13912">
    <property type="entry name" value="zf-C2H2_6"/>
    <property type="match status" value="1"/>
</dbReference>
<evidence type="ECO:0000313" key="12">
    <source>
        <dbReference type="RefSeq" id="XP_071940579.1"/>
    </source>
</evidence>
<dbReference type="InterPro" id="IPR052426">
    <property type="entry name" value="Plant_dev_regulator"/>
</dbReference>
<evidence type="ECO:0000259" key="10">
    <source>
        <dbReference type="PROSITE" id="PS50157"/>
    </source>
</evidence>
<evidence type="ECO:0000256" key="9">
    <source>
        <dbReference type="SAM" id="MobiDB-lite"/>
    </source>
</evidence>
<proteinExistence type="predicted"/>
<comment type="subcellular location">
    <subcellularLocation>
        <location evidence="1">Nucleus</location>
    </subcellularLocation>
</comment>
<keyword evidence="11" id="KW-1185">Reference proteome</keyword>
<organism evidence="11 12">
    <name type="scientific">Coffea arabica</name>
    <name type="common">Arabian coffee</name>
    <dbReference type="NCBI Taxonomy" id="13443"/>
    <lineage>
        <taxon>Eukaryota</taxon>
        <taxon>Viridiplantae</taxon>
        <taxon>Streptophyta</taxon>
        <taxon>Embryophyta</taxon>
        <taxon>Tracheophyta</taxon>
        <taxon>Spermatophyta</taxon>
        <taxon>Magnoliopsida</taxon>
        <taxon>eudicotyledons</taxon>
        <taxon>Gunneridae</taxon>
        <taxon>Pentapetalae</taxon>
        <taxon>asterids</taxon>
        <taxon>lamiids</taxon>
        <taxon>Gentianales</taxon>
        <taxon>Rubiaceae</taxon>
        <taxon>Ixoroideae</taxon>
        <taxon>Gardenieae complex</taxon>
        <taxon>Bertiereae - Coffeeae clade</taxon>
        <taxon>Coffeeae</taxon>
        <taxon>Coffea</taxon>
    </lineage>
</organism>
<evidence type="ECO:0000256" key="6">
    <source>
        <dbReference type="ARBA" id="ARBA00023163"/>
    </source>
</evidence>
<keyword evidence="2" id="KW-0479">Metal-binding</keyword>
<evidence type="ECO:0000256" key="4">
    <source>
        <dbReference type="ARBA" id="ARBA00022833"/>
    </source>
</evidence>
<dbReference type="Proteomes" id="UP001652660">
    <property type="component" value="Chromosome 3e"/>
</dbReference>
<dbReference type="SUPFAM" id="SSF57667">
    <property type="entry name" value="beta-beta-alpha zinc fingers"/>
    <property type="match status" value="1"/>
</dbReference>
<dbReference type="InterPro" id="IPR013087">
    <property type="entry name" value="Znf_C2H2_type"/>
</dbReference>
<evidence type="ECO:0000256" key="8">
    <source>
        <dbReference type="PROSITE-ProRule" id="PRU00042"/>
    </source>
</evidence>
<evidence type="ECO:0000256" key="7">
    <source>
        <dbReference type="ARBA" id="ARBA00023242"/>
    </source>
</evidence>
<dbReference type="GeneID" id="140038894"/>
<feature type="region of interest" description="Disordered" evidence="9">
    <location>
        <begin position="1"/>
        <end position="28"/>
    </location>
</feature>
<evidence type="ECO:0000256" key="2">
    <source>
        <dbReference type="ARBA" id="ARBA00022723"/>
    </source>
</evidence>
<dbReference type="PROSITE" id="PS50157">
    <property type="entry name" value="ZINC_FINGER_C2H2_2"/>
    <property type="match status" value="1"/>
</dbReference>
<gene>
    <name evidence="12" type="primary">LOC140038894</name>
</gene>
<dbReference type="InterPro" id="IPR036236">
    <property type="entry name" value="Znf_C2H2_sf"/>
</dbReference>
<keyword evidence="7" id="KW-0539">Nucleus</keyword>
<dbReference type="RefSeq" id="XP_071940579.1">
    <property type="nucleotide sequence ID" value="XM_072084478.1"/>
</dbReference>
<dbReference type="PANTHER" id="PTHR45801:SF107">
    <property type="entry name" value="TRANSCRIPTIONAL REGULATOR SUPERMAN-LIKE"/>
    <property type="match status" value="1"/>
</dbReference>
<reference evidence="12" key="1">
    <citation type="submission" date="2025-08" db="UniProtKB">
        <authorList>
            <consortium name="RefSeq"/>
        </authorList>
    </citation>
    <scope>IDENTIFICATION</scope>
    <source>
        <tissue evidence="12">Leaves</tissue>
    </source>
</reference>
<protein>
    <submittedName>
        <fullName evidence="12">Transcriptional regulator SUPERMAN-like</fullName>
    </submittedName>
</protein>
<keyword evidence="5" id="KW-0805">Transcription regulation</keyword>
<keyword evidence="3 8" id="KW-0863">Zinc-finger</keyword>